<dbReference type="RefSeq" id="WP_167872418.1">
    <property type="nucleotide sequence ID" value="NZ_CP048852.1"/>
</dbReference>
<keyword evidence="2" id="KW-1185">Reference proteome</keyword>
<dbReference type="InterPro" id="IPR046100">
    <property type="entry name" value="DUF6037"/>
</dbReference>
<gene>
    <name evidence="1" type="ORF">G4P54_09080</name>
</gene>
<protein>
    <submittedName>
        <fullName evidence="1">Uncharacterized protein</fullName>
    </submittedName>
</protein>
<name>A0A6H0WJ15_9BACI</name>
<evidence type="ECO:0000313" key="1">
    <source>
        <dbReference type="EMBL" id="QIW79949.1"/>
    </source>
</evidence>
<dbReference type="KEGG" id="bteq:G4P54_09080"/>
<sequence>MKLVGLEILHQNMKENNLERVKFDFRKNGKLFKAIFLADIEPYKLLIGVRSELFCLSMSVSTDYDIKTSISRDHYKALVEILGLQYDPNNPFKPKYFFEELNTQIPERINVNSRVAIHEIAELNPAYEDREKIYFKGWKDNNIKGEKVRNLQKTRECLGEEAYQMCKEHNISSVWTKHKTESKEFHLPDVVIQTTNRGDD</sequence>
<dbReference type="EMBL" id="CP048852">
    <property type="protein sequence ID" value="QIW79949.1"/>
    <property type="molecule type" value="Genomic_DNA"/>
</dbReference>
<organism evidence="1 2">
    <name type="scientific">Bacillus tequilensis</name>
    <dbReference type="NCBI Taxonomy" id="227866"/>
    <lineage>
        <taxon>Bacteria</taxon>
        <taxon>Bacillati</taxon>
        <taxon>Bacillota</taxon>
        <taxon>Bacilli</taxon>
        <taxon>Bacillales</taxon>
        <taxon>Bacillaceae</taxon>
        <taxon>Bacillus</taxon>
    </lineage>
</organism>
<reference evidence="1 2" key="1">
    <citation type="submission" date="2020-02" db="EMBL/GenBank/DDBJ databases">
        <title>Genome sequencing, annotation and comparative genomic analysis of Bacillus tequilensis EA-CB0015, an effective biological control agent against Pseudocercospora fijiensis in banana plants.</title>
        <authorList>
            <person name="Cuellar-Gaviria T.Z."/>
            <person name="Ju K.-S."/>
            <person name="Villegas-Escobar V."/>
        </authorList>
    </citation>
    <scope>NUCLEOTIDE SEQUENCE [LARGE SCALE GENOMIC DNA]</scope>
    <source>
        <strain evidence="1 2">EA-CB0015</strain>
    </source>
</reference>
<dbReference type="AlphaFoldDB" id="A0A6H0WJ15"/>
<dbReference type="Pfam" id="PF19503">
    <property type="entry name" value="DUF6037"/>
    <property type="match status" value="1"/>
</dbReference>
<evidence type="ECO:0000313" key="2">
    <source>
        <dbReference type="Proteomes" id="UP000501914"/>
    </source>
</evidence>
<proteinExistence type="predicted"/>
<accession>A0A6H0WJ15</accession>
<dbReference type="Proteomes" id="UP000501914">
    <property type="component" value="Chromosome"/>
</dbReference>